<reference evidence="12" key="1">
    <citation type="journal article" date="2013" name="Environ. Microbiol.">
        <title>Microbiota from the distal guts of lean and obese adolescents exhibit partial functional redundancy besides clear differences in community structure.</title>
        <authorList>
            <person name="Ferrer M."/>
            <person name="Ruiz A."/>
            <person name="Lanza F."/>
            <person name="Haange S.B."/>
            <person name="Oberbach A."/>
            <person name="Till H."/>
            <person name="Bargiela R."/>
            <person name="Campoy C."/>
            <person name="Segura M.T."/>
            <person name="Richter M."/>
            <person name="von Bergen M."/>
            <person name="Seifert J."/>
            <person name="Suarez A."/>
        </authorList>
    </citation>
    <scope>NUCLEOTIDE SEQUENCE</scope>
</reference>
<feature type="transmembrane region" description="Helical" evidence="10">
    <location>
        <begin position="12"/>
        <end position="31"/>
    </location>
</feature>
<comment type="subcellular location">
    <subcellularLocation>
        <location evidence="2">Cell membrane</location>
        <topology evidence="2">Multi-pass membrane protein</topology>
    </subcellularLocation>
</comment>
<evidence type="ECO:0000256" key="9">
    <source>
        <dbReference type="ARBA" id="ARBA00023136"/>
    </source>
</evidence>
<keyword evidence="6 10" id="KW-0812">Transmembrane</keyword>
<keyword evidence="8 10" id="KW-1133">Transmembrane helix</keyword>
<protein>
    <recommendedName>
        <fullName evidence="3">histidine kinase</fullName>
        <ecNumber evidence="3">2.7.13.3</ecNumber>
    </recommendedName>
</protein>
<evidence type="ECO:0000256" key="1">
    <source>
        <dbReference type="ARBA" id="ARBA00000085"/>
    </source>
</evidence>
<dbReference type="PRINTS" id="PR00344">
    <property type="entry name" value="BCTRLSENSOR"/>
</dbReference>
<dbReference type="PANTHER" id="PTHR45453:SF2">
    <property type="entry name" value="HISTIDINE KINASE"/>
    <property type="match status" value="1"/>
</dbReference>
<dbReference type="AlphaFoldDB" id="K1UD21"/>
<feature type="transmembrane region" description="Helical" evidence="10">
    <location>
        <begin position="37"/>
        <end position="58"/>
    </location>
</feature>
<evidence type="ECO:0000256" key="2">
    <source>
        <dbReference type="ARBA" id="ARBA00004651"/>
    </source>
</evidence>
<evidence type="ECO:0000256" key="10">
    <source>
        <dbReference type="SAM" id="Phobius"/>
    </source>
</evidence>
<accession>K1UD21</accession>
<dbReference type="Gene3D" id="3.30.565.10">
    <property type="entry name" value="Histidine kinase-like ATPase, C-terminal domain"/>
    <property type="match status" value="1"/>
</dbReference>
<dbReference type="EC" id="2.7.13.3" evidence="3"/>
<proteinExistence type="predicted"/>
<dbReference type="EMBL" id="AJWZ01000671">
    <property type="protein sequence ID" value="EKC76110.1"/>
    <property type="molecule type" value="Genomic_DNA"/>
</dbReference>
<keyword evidence="7 12" id="KW-0418">Kinase</keyword>
<feature type="domain" description="Histidine kinase" evidence="11">
    <location>
        <begin position="126"/>
        <end position="333"/>
    </location>
</feature>
<evidence type="ECO:0000256" key="6">
    <source>
        <dbReference type="ARBA" id="ARBA00022692"/>
    </source>
</evidence>
<dbReference type="InterPro" id="IPR050351">
    <property type="entry name" value="BphY/WalK/GraS-like"/>
</dbReference>
<sequence length="338" mass="40192">MSFKKYLLDKTVQITVSIVGFIIAILMLNAFKVENDLKIALTILFFLVATFNIIFDYFRKYKFYKKILNTLDKLDKKYLILEILNKPNFYDGEIFYQILYDINKSMIENVKEYNLSITDFKEYVEMWIHEVKIPVASLTLLIHNNKNMFDKRYIEQIRKLDNYIDQILYFVRSENAEKDYLIKEIELQKIIKDVALKNKDDLLENKVNLEVDIHNEKVLTDSKWLEFVLNQIINNSIKYKKNNNDPIIKISVKDEKDKVYLTIWDNGIGIPKNDIKRVFDKSFTGENGRIMAKSTGMGLYIVKKLCDKLGHKIIIESEIHKYTKITIIFYKNDFYKVD</sequence>
<dbReference type="SUPFAM" id="SSF55874">
    <property type="entry name" value="ATPase domain of HSP90 chaperone/DNA topoisomerase II/histidine kinase"/>
    <property type="match status" value="1"/>
</dbReference>
<dbReference type="GO" id="GO:0005886">
    <property type="term" value="C:plasma membrane"/>
    <property type="evidence" value="ECO:0007669"/>
    <property type="project" value="UniProtKB-SubCell"/>
</dbReference>
<evidence type="ECO:0000256" key="3">
    <source>
        <dbReference type="ARBA" id="ARBA00012438"/>
    </source>
</evidence>
<evidence type="ECO:0000256" key="7">
    <source>
        <dbReference type="ARBA" id="ARBA00022777"/>
    </source>
</evidence>
<dbReference type="GO" id="GO:0004721">
    <property type="term" value="F:phosphoprotein phosphatase activity"/>
    <property type="evidence" value="ECO:0007669"/>
    <property type="project" value="TreeGrafter"/>
</dbReference>
<evidence type="ECO:0000256" key="5">
    <source>
        <dbReference type="ARBA" id="ARBA00022679"/>
    </source>
</evidence>
<gene>
    <name evidence="12" type="ORF">OBE_01022</name>
</gene>
<keyword evidence="9 10" id="KW-0472">Membrane</keyword>
<dbReference type="GO" id="GO:0000155">
    <property type="term" value="F:phosphorelay sensor kinase activity"/>
    <property type="evidence" value="ECO:0007669"/>
    <property type="project" value="TreeGrafter"/>
</dbReference>
<dbReference type="Pfam" id="PF02518">
    <property type="entry name" value="HATPase_c"/>
    <property type="match status" value="1"/>
</dbReference>
<comment type="caution">
    <text evidence="12">The sequence shown here is derived from an EMBL/GenBank/DDBJ whole genome shotgun (WGS) entry which is preliminary data.</text>
</comment>
<dbReference type="SMART" id="SM00387">
    <property type="entry name" value="HATPase_c"/>
    <property type="match status" value="1"/>
</dbReference>
<evidence type="ECO:0000256" key="8">
    <source>
        <dbReference type="ARBA" id="ARBA00022989"/>
    </source>
</evidence>
<evidence type="ECO:0000259" key="11">
    <source>
        <dbReference type="PROSITE" id="PS50109"/>
    </source>
</evidence>
<keyword evidence="4" id="KW-1003">Cell membrane</keyword>
<dbReference type="PROSITE" id="PS50109">
    <property type="entry name" value="HIS_KIN"/>
    <property type="match status" value="1"/>
</dbReference>
<dbReference type="InterPro" id="IPR005467">
    <property type="entry name" value="His_kinase_dom"/>
</dbReference>
<organism evidence="12">
    <name type="scientific">human gut metagenome</name>
    <dbReference type="NCBI Taxonomy" id="408170"/>
    <lineage>
        <taxon>unclassified sequences</taxon>
        <taxon>metagenomes</taxon>
        <taxon>organismal metagenomes</taxon>
    </lineage>
</organism>
<evidence type="ECO:0000256" key="4">
    <source>
        <dbReference type="ARBA" id="ARBA00022475"/>
    </source>
</evidence>
<name>K1UD21_9ZZZZ</name>
<evidence type="ECO:0000313" key="12">
    <source>
        <dbReference type="EMBL" id="EKC76110.1"/>
    </source>
</evidence>
<dbReference type="GO" id="GO:0016036">
    <property type="term" value="P:cellular response to phosphate starvation"/>
    <property type="evidence" value="ECO:0007669"/>
    <property type="project" value="TreeGrafter"/>
</dbReference>
<comment type="catalytic activity">
    <reaction evidence="1">
        <text>ATP + protein L-histidine = ADP + protein N-phospho-L-histidine.</text>
        <dbReference type="EC" id="2.7.13.3"/>
    </reaction>
</comment>
<keyword evidence="5" id="KW-0808">Transferase</keyword>
<dbReference type="InterPro" id="IPR036890">
    <property type="entry name" value="HATPase_C_sf"/>
</dbReference>
<dbReference type="InterPro" id="IPR003594">
    <property type="entry name" value="HATPase_dom"/>
</dbReference>
<dbReference type="PANTHER" id="PTHR45453">
    <property type="entry name" value="PHOSPHATE REGULON SENSOR PROTEIN PHOR"/>
    <property type="match status" value="1"/>
</dbReference>
<dbReference type="InterPro" id="IPR004358">
    <property type="entry name" value="Sig_transdc_His_kin-like_C"/>
</dbReference>